<evidence type="ECO:0000256" key="10">
    <source>
        <dbReference type="SAM" id="MobiDB-lite"/>
    </source>
</evidence>
<dbReference type="PANTHER" id="PTHR24346">
    <property type="entry name" value="MAP/MICROTUBULE AFFINITY-REGULATING KINASE"/>
    <property type="match status" value="1"/>
</dbReference>
<gene>
    <name evidence="12" type="ORF">GSLYS_00013431001</name>
</gene>
<dbReference type="InterPro" id="IPR008271">
    <property type="entry name" value="Ser/Thr_kinase_AS"/>
</dbReference>
<organism evidence="12 13">
    <name type="scientific">Lymnaea stagnalis</name>
    <name type="common">Great pond snail</name>
    <name type="synonym">Helix stagnalis</name>
    <dbReference type="NCBI Taxonomy" id="6523"/>
    <lineage>
        <taxon>Eukaryota</taxon>
        <taxon>Metazoa</taxon>
        <taxon>Spiralia</taxon>
        <taxon>Lophotrochozoa</taxon>
        <taxon>Mollusca</taxon>
        <taxon>Gastropoda</taxon>
        <taxon>Heterobranchia</taxon>
        <taxon>Euthyneura</taxon>
        <taxon>Panpulmonata</taxon>
        <taxon>Hygrophila</taxon>
        <taxon>Lymnaeoidea</taxon>
        <taxon>Lymnaeidae</taxon>
        <taxon>Lymnaea</taxon>
    </lineage>
</organism>
<feature type="compositionally biased region" description="Polar residues" evidence="10">
    <location>
        <begin position="645"/>
        <end position="660"/>
    </location>
</feature>
<dbReference type="PROSITE" id="PS50011">
    <property type="entry name" value="PROTEIN_KINASE_DOM"/>
    <property type="match status" value="1"/>
</dbReference>
<keyword evidence="4 9" id="KW-0547">Nucleotide-binding</keyword>
<dbReference type="SUPFAM" id="SSF56112">
    <property type="entry name" value="Protein kinase-like (PK-like)"/>
    <property type="match status" value="1"/>
</dbReference>
<keyword evidence="6 9" id="KW-0067">ATP-binding</keyword>
<evidence type="ECO:0000256" key="7">
    <source>
        <dbReference type="ARBA" id="ARBA00047899"/>
    </source>
</evidence>
<dbReference type="GO" id="GO:0005737">
    <property type="term" value="C:cytoplasm"/>
    <property type="evidence" value="ECO:0007669"/>
    <property type="project" value="TreeGrafter"/>
</dbReference>
<feature type="region of interest" description="Disordered" evidence="10">
    <location>
        <begin position="407"/>
        <end position="471"/>
    </location>
</feature>
<reference evidence="12 13" key="1">
    <citation type="submission" date="2024-04" db="EMBL/GenBank/DDBJ databases">
        <authorList>
            <consortium name="Genoscope - CEA"/>
            <person name="William W."/>
        </authorList>
    </citation>
    <scope>NUCLEOTIDE SEQUENCE [LARGE SCALE GENOMIC DNA]</scope>
</reference>
<sequence length="847" mass="95140">MTVPEDNMYQTHHLPEPVTQVKKDLVKSFAHSKRVGSYLLGRTLGVGSFAKVKEGLHLTTGEKVAIKVIDKKRAKTDNYVRKNLRREGKLLQLIRHPNIVSLFEVMETDNSYYLVTELCRGGDLMEYISAKKRLPEAEVSKFIRQIVSAVDYLHRIGIIHRDLKIENLLLDSNKDIKLIDFGLSNFIKVANSPDGARAQEFCVTQCGSPAYAAPELLNHEKYGLQVDLWSIGVNMYAMLTGGLPFTVEPFNIKALYAKMRDRQMNPIPDDLSRDCRDLLKKFLNPDPTRRVTISEALCHPWLAQGNKPIPRHPCPNKMRTSDLDTDILSHMSENLGFRMGEVIKFVTNNIPSPACSTYHLYLTRLHRYNAEQSSAGQGHHHPAPPPAKSNNDDNRITLHLQDMRQKTAVKDLQRQTPQPDAAVSPSPRPQSRGMTSAATDITACTNNSKKDSGIVTDVSNTDSSDHKENLNPLTRYDSIDLKTGMALPVSPTHSDVSRSSSNDLAPYTNYPNALQNFPKRLLQEPANKGNSGSLTSRLISQIDVGKEFIEKLTAKSKNSKDPGDTGPSREDKYNFAHLENCSLRKSLPSQQKMYFPAPQKEHNNTGSKDYPSTKEHSSIYTKYKIYMKSNTKDKSKDDQQEVGDENNNSVVNHPPQTRRYIQNNKLLSRRGFVKAGDLNTVNKSYENGHVYIINGEMYKHNGQPAPAVSKIVPKQYIPFRSAQDRPRLSEIHPLHELKQQLKAKTSESLSLHGKNMLNSAYSGESNPASKMSVSPPPKSVIVRRKLAKRHRMGELTPPGSHVIQDSDTEIKTRLLITDILEKKLGSNITRSDLNSPLPSISPIHTHR</sequence>
<dbReference type="GO" id="GO:0035556">
    <property type="term" value="P:intracellular signal transduction"/>
    <property type="evidence" value="ECO:0007669"/>
    <property type="project" value="TreeGrafter"/>
</dbReference>
<dbReference type="FunFam" id="3.30.200.20:FF:000003">
    <property type="entry name" value="Non-specific serine/threonine protein kinase"/>
    <property type="match status" value="1"/>
</dbReference>
<name>A0AAV2I4R1_LYMST</name>
<evidence type="ECO:0000313" key="13">
    <source>
        <dbReference type="Proteomes" id="UP001497497"/>
    </source>
</evidence>
<dbReference type="Proteomes" id="UP001497497">
    <property type="component" value="Unassembled WGS sequence"/>
</dbReference>
<feature type="compositionally biased region" description="Basic and acidic residues" evidence="10">
    <location>
        <begin position="553"/>
        <end position="574"/>
    </location>
</feature>
<evidence type="ECO:0000259" key="11">
    <source>
        <dbReference type="PROSITE" id="PS50011"/>
    </source>
</evidence>
<keyword evidence="2" id="KW-0723">Serine/threonine-protein kinase</keyword>
<accession>A0AAV2I4R1</accession>
<dbReference type="PROSITE" id="PS00108">
    <property type="entry name" value="PROTEIN_KINASE_ST"/>
    <property type="match status" value="1"/>
</dbReference>
<dbReference type="GO" id="GO:0004674">
    <property type="term" value="F:protein serine/threonine kinase activity"/>
    <property type="evidence" value="ECO:0007669"/>
    <property type="project" value="UniProtKB-KW"/>
</dbReference>
<comment type="caution">
    <text evidence="12">The sequence shown here is derived from an EMBL/GenBank/DDBJ whole genome shotgun (WGS) entry which is preliminary data.</text>
</comment>
<evidence type="ECO:0000256" key="5">
    <source>
        <dbReference type="ARBA" id="ARBA00022777"/>
    </source>
</evidence>
<dbReference type="EMBL" id="CAXITT010000351">
    <property type="protein sequence ID" value="CAL1539698.1"/>
    <property type="molecule type" value="Genomic_DNA"/>
</dbReference>
<protein>
    <recommendedName>
        <fullName evidence="1">non-specific serine/threonine protein kinase</fullName>
        <ecNumber evidence="1">2.7.11.1</ecNumber>
    </recommendedName>
</protein>
<keyword evidence="3" id="KW-0808">Transferase</keyword>
<feature type="compositionally biased region" description="Polar residues" evidence="10">
    <location>
        <begin position="828"/>
        <end position="838"/>
    </location>
</feature>
<dbReference type="PROSITE" id="PS00107">
    <property type="entry name" value="PROTEIN_KINASE_ATP"/>
    <property type="match status" value="1"/>
</dbReference>
<dbReference type="InterPro" id="IPR011009">
    <property type="entry name" value="Kinase-like_dom_sf"/>
</dbReference>
<feature type="region of interest" description="Disordered" evidence="10">
    <location>
        <begin position="630"/>
        <end position="660"/>
    </location>
</feature>
<feature type="region of interest" description="Disordered" evidence="10">
    <location>
        <begin position="553"/>
        <end position="575"/>
    </location>
</feature>
<evidence type="ECO:0000256" key="2">
    <source>
        <dbReference type="ARBA" id="ARBA00022527"/>
    </source>
</evidence>
<comment type="catalytic activity">
    <reaction evidence="7">
        <text>L-threonyl-[protein] + ATP = O-phospho-L-threonyl-[protein] + ADP + H(+)</text>
        <dbReference type="Rhea" id="RHEA:46608"/>
        <dbReference type="Rhea" id="RHEA-COMP:11060"/>
        <dbReference type="Rhea" id="RHEA-COMP:11605"/>
        <dbReference type="ChEBI" id="CHEBI:15378"/>
        <dbReference type="ChEBI" id="CHEBI:30013"/>
        <dbReference type="ChEBI" id="CHEBI:30616"/>
        <dbReference type="ChEBI" id="CHEBI:61977"/>
        <dbReference type="ChEBI" id="CHEBI:456216"/>
        <dbReference type="EC" id="2.7.11.1"/>
    </reaction>
</comment>
<feature type="compositionally biased region" description="Basic and acidic residues" evidence="10">
    <location>
        <begin position="630"/>
        <end position="639"/>
    </location>
</feature>
<keyword evidence="13" id="KW-1185">Reference proteome</keyword>
<keyword evidence="5" id="KW-0418">Kinase</keyword>
<evidence type="ECO:0000313" key="12">
    <source>
        <dbReference type="EMBL" id="CAL1539698.1"/>
    </source>
</evidence>
<feature type="compositionally biased region" description="Polar residues" evidence="10">
    <location>
        <begin position="432"/>
        <end position="447"/>
    </location>
</feature>
<dbReference type="Pfam" id="PF00069">
    <property type="entry name" value="Pkinase"/>
    <property type="match status" value="1"/>
</dbReference>
<dbReference type="GO" id="GO:0005524">
    <property type="term" value="F:ATP binding"/>
    <property type="evidence" value="ECO:0007669"/>
    <property type="project" value="UniProtKB-UniRule"/>
</dbReference>
<evidence type="ECO:0000256" key="8">
    <source>
        <dbReference type="ARBA" id="ARBA00048679"/>
    </source>
</evidence>
<dbReference type="Gene3D" id="1.10.510.10">
    <property type="entry name" value="Transferase(Phosphotransferase) domain 1"/>
    <property type="match status" value="1"/>
</dbReference>
<feature type="binding site" evidence="9">
    <location>
        <position position="67"/>
    </location>
    <ligand>
        <name>ATP</name>
        <dbReference type="ChEBI" id="CHEBI:30616"/>
    </ligand>
</feature>
<evidence type="ECO:0000256" key="1">
    <source>
        <dbReference type="ARBA" id="ARBA00012513"/>
    </source>
</evidence>
<feature type="region of interest" description="Disordered" evidence="10">
    <location>
        <begin position="828"/>
        <end position="847"/>
    </location>
</feature>
<dbReference type="PANTHER" id="PTHR24346:SF79">
    <property type="entry name" value="PROTEIN KINASE DOMAIN-CONTAINING PROTEIN"/>
    <property type="match status" value="1"/>
</dbReference>
<dbReference type="AlphaFoldDB" id="A0AAV2I4R1"/>
<dbReference type="EC" id="2.7.11.1" evidence="1"/>
<dbReference type="FunFam" id="1.10.510.10:FF:000391">
    <property type="entry name" value="Hormonally up-regulated neu tumor-associated kinase"/>
    <property type="match status" value="1"/>
</dbReference>
<evidence type="ECO:0000256" key="3">
    <source>
        <dbReference type="ARBA" id="ARBA00022679"/>
    </source>
</evidence>
<evidence type="ECO:0000256" key="9">
    <source>
        <dbReference type="PROSITE-ProRule" id="PRU10141"/>
    </source>
</evidence>
<comment type="catalytic activity">
    <reaction evidence="8">
        <text>L-seryl-[protein] + ATP = O-phospho-L-seryl-[protein] + ADP + H(+)</text>
        <dbReference type="Rhea" id="RHEA:17989"/>
        <dbReference type="Rhea" id="RHEA-COMP:9863"/>
        <dbReference type="Rhea" id="RHEA-COMP:11604"/>
        <dbReference type="ChEBI" id="CHEBI:15378"/>
        <dbReference type="ChEBI" id="CHEBI:29999"/>
        <dbReference type="ChEBI" id="CHEBI:30616"/>
        <dbReference type="ChEBI" id="CHEBI:83421"/>
        <dbReference type="ChEBI" id="CHEBI:456216"/>
        <dbReference type="EC" id="2.7.11.1"/>
    </reaction>
</comment>
<proteinExistence type="predicted"/>
<feature type="region of interest" description="Disordered" evidence="10">
    <location>
        <begin position="372"/>
        <end position="394"/>
    </location>
</feature>
<dbReference type="SMART" id="SM00220">
    <property type="entry name" value="S_TKc"/>
    <property type="match status" value="1"/>
</dbReference>
<feature type="region of interest" description="Disordered" evidence="10">
    <location>
        <begin position="595"/>
        <end position="616"/>
    </location>
</feature>
<feature type="domain" description="Protein kinase" evidence="11">
    <location>
        <begin position="38"/>
        <end position="302"/>
    </location>
</feature>
<evidence type="ECO:0000256" key="4">
    <source>
        <dbReference type="ARBA" id="ARBA00022741"/>
    </source>
</evidence>
<dbReference type="InterPro" id="IPR000719">
    <property type="entry name" value="Prot_kinase_dom"/>
</dbReference>
<dbReference type="InterPro" id="IPR017441">
    <property type="entry name" value="Protein_kinase_ATP_BS"/>
</dbReference>
<evidence type="ECO:0000256" key="6">
    <source>
        <dbReference type="ARBA" id="ARBA00022840"/>
    </source>
</evidence>